<evidence type="ECO:0000256" key="1">
    <source>
        <dbReference type="ARBA" id="ARBA00004613"/>
    </source>
</evidence>
<dbReference type="GO" id="GO:0016042">
    <property type="term" value="P:lipid catabolic process"/>
    <property type="evidence" value="ECO:0007669"/>
    <property type="project" value="TreeGrafter"/>
</dbReference>
<dbReference type="EMBL" id="CAJNOK010074565">
    <property type="protein sequence ID" value="CAF1670991.1"/>
    <property type="molecule type" value="Genomic_DNA"/>
</dbReference>
<evidence type="ECO:0000259" key="6">
    <source>
        <dbReference type="Pfam" id="PF00151"/>
    </source>
</evidence>
<dbReference type="EMBL" id="CAJOBA010108258">
    <property type="protein sequence ID" value="CAF4545353.1"/>
    <property type="molecule type" value="Genomic_DNA"/>
</dbReference>
<evidence type="ECO:0000313" key="9">
    <source>
        <dbReference type="Proteomes" id="UP000677228"/>
    </source>
</evidence>
<keyword evidence="3" id="KW-0964">Secreted</keyword>
<sequence length="94" mass="9864">HSLGSHICGYASNPDDNSNDDTKFGRISGLDPAGPFFEGKNKAVRLDKGDAKFVDSIHTNTEVAFGLGLGMKEACGHIDFYANGGTSQPGCPSM</sequence>
<evidence type="ECO:0000256" key="3">
    <source>
        <dbReference type="ARBA" id="ARBA00022525"/>
    </source>
</evidence>
<evidence type="ECO:0000256" key="2">
    <source>
        <dbReference type="ARBA" id="ARBA00010701"/>
    </source>
</evidence>
<accession>A0A8S2GDH6</accession>
<dbReference type="Gene3D" id="3.40.50.1820">
    <property type="entry name" value="alpha/beta hydrolase"/>
    <property type="match status" value="1"/>
</dbReference>
<dbReference type="Proteomes" id="UP000677228">
    <property type="component" value="Unassembled WGS sequence"/>
</dbReference>
<evidence type="ECO:0000313" key="7">
    <source>
        <dbReference type="EMBL" id="CAF1670991.1"/>
    </source>
</evidence>
<feature type="non-terminal residue" evidence="7">
    <location>
        <position position="1"/>
    </location>
</feature>
<dbReference type="SUPFAM" id="SSF53474">
    <property type="entry name" value="alpha/beta-Hydrolases"/>
    <property type="match status" value="1"/>
</dbReference>
<proteinExistence type="inferred from homology"/>
<comment type="similarity">
    <text evidence="2 4">Belongs to the AB hydrolase superfamily. Lipase family.</text>
</comment>
<protein>
    <recommendedName>
        <fullName evidence="6">Lipase domain-containing protein</fullName>
    </recommendedName>
</protein>
<dbReference type="Pfam" id="PF00151">
    <property type="entry name" value="Lipase"/>
    <property type="match status" value="1"/>
</dbReference>
<evidence type="ECO:0000256" key="5">
    <source>
        <dbReference type="SAM" id="MobiDB-lite"/>
    </source>
</evidence>
<gene>
    <name evidence="7" type="ORF">OVA965_LOCUS45725</name>
    <name evidence="8" type="ORF">TMI583_LOCUS49487</name>
</gene>
<evidence type="ECO:0000313" key="8">
    <source>
        <dbReference type="EMBL" id="CAF4545353.1"/>
    </source>
</evidence>
<feature type="region of interest" description="Disordered" evidence="5">
    <location>
        <begin position="1"/>
        <end position="25"/>
    </location>
</feature>
<dbReference type="InterPro" id="IPR000734">
    <property type="entry name" value="TAG_lipase"/>
</dbReference>
<organism evidence="7 9">
    <name type="scientific">Didymodactylos carnosus</name>
    <dbReference type="NCBI Taxonomy" id="1234261"/>
    <lineage>
        <taxon>Eukaryota</taxon>
        <taxon>Metazoa</taxon>
        <taxon>Spiralia</taxon>
        <taxon>Gnathifera</taxon>
        <taxon>Rotifera</taxon>
        <taxon>Eurotatoria</taxon>
        <taxon>Bdelloidea</taxon>
        <taxon>Philodinida</taxon>
        <taxon>Philodinidae</taxon>
        <taxon>Didymodactylos</taxon>
    </lineage>
</organism>
<name>A0A8S2GDH6_9BILA</name>
<dbReference type="InterPro" id="IPR029058">
    <property type="entry name" value="AB_hydrolase_fold"/>
</dbReference>
<dbReference type="AlphaFoldDB" id="A0A8S2GDH6"/>
<comment type="subcellular location">
    <subcellularLocation>
        <location evidence="1">Secreted</location>
    </subcellularLocation>
</comment>
<dbReference type="GO" id="GO:0016298">
    <property type="term" value="F:lipase activity"/>
    <property type="evidence" value="ECO:0007669"/>
    <property type="project" value="InterPro"/>
</dbReference>
<comment type="caution">
    <text evidence="7">The sequence shown here is derived from an EMBL/GenBank/DDBJ whole genome shotgun (WGS) entry which is preliminary data.</text>
</comment>
<feature type="domain" description="Lipase" evidence="6">
    <location>
        <begin position="1"/>
        <end position="92"/>
    </location>
</feature>
<dbReference type="GO" id="GO:0005615">
    <property type="term" value="C:extracellular space"/>
    <property type="evidence" value="ECO:0007669"/>
    <property type="project" value="TreeGrafter"/>
</dbReference>
<reference evidence="7" key="1">
    <citation type="submission" date="2021-02" db="EMBL/GenBank/DDBJ databases">
        <authorList>
            <person name="Nowell W R."/>
        </authorList>
    </citation>
    <scope>NUCLEOTIDE SEQUENCE</scope>
</reference>
<evidence type="ECO:0000256" key="4">
    <source>
        <dbReference type="RuleBase" id="RU004262"/>
    </source>
</evidence>
<dbReference type="PANTHER" id="PTHR11610">
    <property type="entry name" value="LIPASE"/>
    <property type="match status" value="1"/>
</dbReference>
<dbReference type="Proteomes" id="UP000682733">
    <property type="component" value="Unassembled WGS sequence"/>
</dbReference>
<dbReference type="InterPro" id="IPR013818">
    <property type="entry name" value="Lipase"/>
</dbReference>